<keyword evidence="3" id="KW-1015">Disulfide bond</keyword>
<dbReference type="RefSeq" id="WP_162846773.1">
    <property type="nucleotide sequence ID" value="NZ_SNZB01000002.1"/>
</dbReference>
<dbReference type="Gene3D" id="3.40.30.10">
    <property type="entry name" value="Glutaredoxin"/>
    <property type="match status" value="1"/>
</dbReference>
<feature type="binding site" evidence="2">
    <location>
        <position position="78"/>
    </location>
    <ligand>
        <name>Cu cation</name>
        <dbReference type="ChEBI" id="CHEBI:23378"/>
    </ligand>
</feature>
<proteinExistence type="inferred from homology"/>
<feature type="signal peptide" evidence="4">
    <location>
        <begin position="1"/>
        <end position="19"/>
    </location>
</feature>
<dbReference type="InterPro" id="IPR003782">
    <property type="entry name" value="SCO1/SenC"/>
</dbReference>
<dbReference type="Pfam" id="PF02630">
    <property type="entry name" value="SCO1-SenC"/>
    <property type="match status" value="1"/>
</dbReference>
<dbReference type="InterPro" id="IPR036249">
    <property type="entry name" value="Thioredoxin-like_sf"/>
</dbReference>
<feature type="disulfide bond" description="Redox-active" evidence="3">
    <location>
        <begin position="74"/>
        <end position="78"/>
    </location>
</feature>
<dbReference type="PANTHER" id="PTHR12151">
    <property type="entry name" value="ELECTRON TRANSPORT PROTIN SCO1/SENC FAMILY MEMBER"/>
    <property type="match status" value="1"/>
</dbReference>
<sequence>MKVMSLSLLLCLLMTACNNSPENQPTEPSYAALKMFPEGKAFSGFQLTSHKSKPWTQENFKGNHSILFFGFVNCPDICPTTLLEMQKIDKMLKNNQVKSPNFVFISVDSDRDTPKILNDYINYFNPEFIALTGDAPNILSITSQLGVAYRIEEHQKGDLIYDVDHASALFVLNPEGERIGIFPAPHKVNDIAADIQQLMEKS</sequence>
<reference evidence="5 6" key="1">
    <citation type="submission" date="2019-03" db="EMBL/GenBank/DDBJ databases">
        <title>Genomic Encyclopedia of Type Strains, Phase IV (KMG-IV): sequencing the most valuable type-strain genomes for metagenomic binning, comparative biology and taxonomic classification.</title>
        <authorList>
            <person name="Goeker M."/>
        </authorList>
    </citation>
    <scope>NUCLEOTIDE SEQUENCE [LARGE SCALE GENOMIC DNA]</scope>
    <source>
        <strain evidence="5 6">DSM 25488</strain>
    </source>
</reference>
<evidence type="ECO:0000313" key="6">
    <source>
        <dbReference type="Proteomes" id="UP000295724"/>
    </source>
</evidence>
<evidence type="ECO:0000256" key="4">
    <source>
        <dbReference type="SAM" id="SignalP"/>
    </source>
</evidence>
<dbReference type="GO" id="GO:0046872">
    <property type="term" value="F:metal ion binding"/>
    <property type="evidence" value="ECO:0007669"/>
    <property type="project" value="UniProtKB-KW"/>
</dbReference>
<dbReference type="Proteomes" id="UP000295724">
    <property type="component" value="Unassembled WGS sequence"/>
</dbReference>
<gene>
    <name evidence="5" type="ORF">C8D91_0991</name>
</gene>
<dbReference type="CDD" id="cd02968">
    <property type="entry name" value="SCO"/>
    <property type="match status" value="1"/>
</dbReference>
<dbReference type="PROSITE" id="PS51257">
    <property type="entry name" value="PROKAR_LIPOPROTEIN"/>
    <property type="match status" value="1"/>
</dbReference>
<keyword evidence="2" id="KW-0186">Copper</keyword>
<keyword evidence="2" id="KW-0479">Metal-binding</keyword>
<dbReference type="AlphaFoldDB" id="A0A4R6XVQ6"/>
<protein>
    <submittedName>
        <fullName evidence="5">Protein SCO1/2</fullName>
    </submittedName>
</protein>
<accession>A0A4R6XVQ6</accession>
<evidence type="ECO:0000256" key="1">
    <source>
        <dbReference type="ARBA" id="ARBA00010996"/>
    </source>
</evidence>
<feature type="chain" id="PRO_5020534136" evidence="4">
    <location>
        <begin position="20"/>
        <end position="202"/>
    </location>
</feature>
<organism evidence="5 6">
    <name type="scientific">Marinicella litoralis</name>
    <dbReference type="NCBI Taxonomy" id="644220"/>
    <lineage>
        <taxon>Bacteria</taxon>
        <taxon>Pseudomonadati</taxon>
        <taxon>Pseudomonadota</taxon>
        <taxon>Gammaproteobacteria</taxon>
        <taxon>Lysobacterales</taxon>
        <taxon>Marinicellaceae</taxon>
        <taxon>Marinicella</taxon>
    </lineage>
</organism>
<dbReference type="PANTHER" id="PTHR12151:SF25">
    <property type="entry name" value="LINALOOL DEHYDRATASE_ISOMERASE DOMAIN-CONTAINING PROTEIN"/>
    <property type="match status" value="1"/>
</dbReference>
<dbReference type="EMBL" id="SNZB01000002">
    <property type="protein sequence ID" value="TDR22500.1"/>
    <property type="molecule type" value="Genomic_DNA"/>
</dbReference>
<comment type="similarity">
    <text evidence="1">Belongs to the SCO1/2 family.</text>
</comment>
<evidence type="ECO:0000313" key="5">
    <source>
        <dbReference type="EMBL" id="TDR22500.1"/>
    </source>
</evidence>
<name>A0A4R6XVQ6_9GAMM</name>
<feature type="binding site" evidence="2">
    <location>
        <position position="165"/>
    </location>
    <ligand>
        <name>Cu cation</name>
        <dbReference type="ChEBI" id="CHEBI:23378"/>
    </ligand>
</feature>
<comment type="caution">
    <text evidence="5">The sequence shown here is derived from an EMBL/GenBank/DDBJ whole genome shotgun (WGS) entry which is preliminary data.</text>
</comment>
<feature type="binding site" evidence="2">
    <location>
        <position position="74"/>
    </location>
    <ligand>
        <name>Cu cation</name>
        <dbReference type="ChEBI" id="CHEBI:23378"/>
    </ligand>
</feature>
<keyword evidence="4" id="KW-0732">Signal</keyword>
<evidence type="ECO:0000256" key="3">
    <source>
        <dbReference type="PIRSR" id="PIRSR603782-2"/>
    </source>
</evidence>
<evidence type="ECO:0000256" key="2">
    <source>
        <dbReference type="PIRSR" id="PIRSR603782-1"/>
    </source>
</evidence>
<keyword evidence="6" id="KW-1185">Reference proteome</keyword>
<dbReference type="SUPFAM" id="SSF52833">
    <property type="entry name" value="Thioredoxin-like"/>
    <property type="match status" value="1"/>
</dbReference>